<accession>A0A251SWM3</accession>
<proteinExistence type="predicted"/>
<name>A0A251SWM3_HELAN</name>
<organism evidence="2 3">
    <name type="scientific">Helianthus annuus</name>
    <name type="common">Common sunflower</name>
    <dbReference type="NCBI Taxonomy" id="4232"/>
    <lineage>
        <taxon>Eukaryota</taxon>
        <taxon>Viridiplantae</taxon>
        <taxon>Streptophyta</taxon>
        <taxon>Embryophyta</taxon>
        <taxon>Tracheophyta</taxon>
        <taxon>Spermatophyta</taxon>
        <taxon>Magnoliopsida</taxon>
        <taxon>eudicotyledons</taxon>
        <taxon>Gunneridae</taxon>
        <taxon>Pentapetalae</taxon>
        <taxon>asterids</taxon>
        <taxon>campanulids</taxon>
        <taxon>Asterales</taxon>
        <taxon>Asteraceae</taxon>
        <taxon>Asteroideae</taxon>
        <taxon>Heliantheae alliance</taxon>
        <taxon>Heliantheae</taxon>
        <taxon>Helianthus</taxon>
    </lineage>
</organism>
<dbReference type="InParanoid" id="A0A251SWM3"/>
<dbReference type="Proteomes" id="UP000215914">
    <property type="component" value="Chromosome 13"/>
</dbReference>
<reference evidence="1 3" key="1">
    <citation type="journal article" date="2017" name="Nature">
        <title>The sunflower genome provides insights into oil metabolism, flowering and Asterid evolution.</title>
        <authorList>
            <person name="Badouin H."/>
            <person name="Gouzy J."/>
            <person name="Grassa C.J."/>
            <person name="Murat F."/>
            <person name="Staton S.E."/>
            <person name="Cottret L."/>
            <person name="Lelandais-Briere C."/>
            <person name="Owens G.L."/>
            <person name="Carrere S."/>
            <person name="Mayjonade B."/>
            <person name="Legrand L."/>
            <person name="Gill N."/>
            <person name="Kane N.C."/>
            <person name="Bowers J.E."/>
            <person name="Hubner S."/>
            <person name="Bellec A."/>
            <person name="Berard A."/>
            <person name="Berges H."/>
            <person name="Blanchet N."/>
            <person name="Boniface M.C."/>
            <person name="Brunel D."/>
            <person name="Catrice O."/>
            <person name="Chaidir N."/>
            <person name="Claudel C."/>
            <person name="Donnadieu C."/>
            <person name="Faraut T."/>
            <person name="Fievet G."/>
            <person name="Helmstetter N."/>
            <person name="King M."/>
            <person name="Knapp S.J."/>
            <person name="Lai Z."/>
            <person name="Le Paslier M.C."/>
            <person name="Lippi Y."/>
            <person name="Lorenzon L."/>
            <person name="Mandel J.R."/>
            <person name="Marage G."/>
            <person name="Marchand G."/>
            <person name="Marquand E."/>
            <person name="Bret-Mestries E."/>
            <person name="Morien E."/>
            <person name="Nambeesan S."/>
            <person name="Nguyen T."/>
            <person name="Pegot-Espagnet P."/>
            <person name="Pouilly N."/>
            <person name="Raftis F."/>
            <person name="Sallet E."/>
            <person name="Schiex T."/>
            <person name="Thomas J."/>
            <person name="Vandecasteele C."/>
            <person name="Vares D."/>
            <person name="Vear F."/>
            <person name="Vautrin S."/>
            <person name="Crespi M."/>
            <person name="Mangin B."/>
            <person name="Burke J.M."/>
            <person name="Salse J."/>
            <person name="Munos S."/>
            <person name="Vincourt P."/>
            <person name="Rieseberg L.H."/>
            <person name="Langlade N.B."/>
        </authorList>
    </citation>
    <scope>NUCLEOTIDE SEQUENCE [LARGE SCALE GENOMIC DNA]</scope>
    <source>
        <strain evidence="3">cv. SF193</strain>
        <tissue evidence="1">Leaves</tissue>
    </source>
</reference>
<evidence type="ECO:0000313" key="1">
    <source>
        <dbReference type="EMBL" id="KAF5773871.1"/>
    </source>
</evidence>
<dbReference type="EMBL" id="MNCJ02000328">
    <property type="protein sequence ID" value="KAF5773871.1"/>
    <property type="molecule type" value="Genomic_DNA"/>
</dbReference>
<dbReference type="EMBL" id="CM007902">
    <property type="protein sequence ID" value="OTG01961.1"/>
    <property type="molecule type" value="Genomic_DNA"/>
</dbReference>
<protein>
    <submittedName>
        <fullName evidence="2">Uncharacterized protein</fullName>
    </submittedName>
</protein>
<reference evidence="2" key="2">
    <citation type="submission" date="2017-02" db="EMBL/GenBank/DDBJ databases">
        <title>Sunflower complete genome.</title>
        <authorList>
            <person name="Langlade N."/>
            <person name="Munos S."/>
        </authorList>
    </citation>
    <scope>NUCLEOTIDE SEQUENCE [LARGE SCALE GENOMIC DNA]</scope>
    <source>
        <tissue evidence="2">Leaves</tissue>
    </source>
</reference>
<gene>
    <name evidence="2" type="ORF">HannXRQ_Chr13g0407751</name>
    <name evidence="1" type="ORF">HanXRQr2_Chr13g0593581</name>
</gene>
<dbReference type="Gramene" id="mRNA:HanXRQr2_Chr13g0593581">
    <property type="protein sequence ID" value="mRNA:HanXRQr2_Chr13g0593581"/>
    <property type="gene ID" value="HanXRQr2_Chr13g0593581"/>
</dbReference>
<evidence type="ECO:0000313" key="2">
    <source>
        <dbReference type="EMBL" id="OTG01961.1"/>
    </source>
</evidence>
<sequence length="87" mass="9834">MGSRETLAFCYRLPSARTRSPPPPVRRNQPPLYHTPLLRRCATAIVITYQSPTIPPLDPPPCRRDQVAGDHPSRSRFSLPRLCVCIL</sequence>
<evidence type="ECO:0000313" key="3">
    <source>
        <dbReference type="Proteomes" id="UP000215914"/>
    </source>
</evidence>
<keyword evidence="3" id="KW-1185">Reference proteome</keyword>
<reference evidence="1" key="3">
    <citation type="submission" date="2020-06" db="EMBL/GenBank/DDBJ databases">
        <title>Helianthus annuus Genome sequencing and assembly Release 2.</title>
        <authorList>
            <person name="Gouzy J."/>
            <person name="Langlade N."/>
            <person name="Munos S."/>
        </authorList>
    </citation>
    <scope>NUCLEOTIDE SEQUENCE</scope>
    <source>
        <tissue evidence="1">Leaves</tissue>
    </source>
</reference>
<dbReference type="AlphaFoldDB" id="A0A251SWM3"/>